<dbReference type="EMBL" id="CP029494">
    <property type="protein sequence ID" value="AWN22314.1"/>
    <property type="molecule type" value="Genomic_DNA"/>
</dbReference>
<reference evidence="2 3" key="1">
    <citation type="submission" date="2018-05" db="EMBL/GenBank/DDBJ databases">
        <title>Complete Genome Sequence of Deinococcus sp. strain 17bor-2.</title>
        <authorList>
            <person name="Srinivasan S."/>
        </authorList>
    </citation>
    <scope>NUCLEOTIDE SEQUENCE [LARGE SCALE GENOMIC DNA]</scope>
    <source>
        <strain evidence="2 3">17bor-2</strain>
    </source>
</reference>
<name>A0A2Z3JM43_9DEIO</name>
<proteinExistence type="predicted"/>
<evidence type="ECO:0000313" key="2">
    <source>
        <dbReference type="EMBL" id="AWN22314.1"/>
    </source>
</evidence>
<dbReference type="InterPro" id="IPR000182">
    <property type="entry name" value="GNAT_dom"/>
</dbReference>
<dbReference type="GO" id="GO:0016747">
    <property type="term" value="F:acyltransferase activity, transferring groups other than amino-acyl groups"/>
    <property type="evidence" value="ECO:0007669"/>
    <property type="project" value="InterPro"/>
</dbReference>
<dbReference type="AlphaFoldDB" id="A0A2Z3JM43"/>
<dbReference type="Pfam" id="PF00583">
    <property type="entry name" value="Acetyltransf_1"/>
    <property type="match status" value="1"/>
</dbReference>
<dbReference type="Gene3D" id="3.40.630.30">
    <property type="match status" value="1"/>
</dbReference>
<evidence type="ECO:0000259" key="1">
    <source>
        <dbReference type="PROSITE" id="PS51186"/>
    </source>
</evidence>
<keyword evidence="2" id="KW-0808">Transferase</keyword>
<dbReference type="OrthoDB" id="2350893at2"/>
<dbReference type="Proteomes" id="UP000245368">
    <property type="component" value="Chromosome"/>
</dbReference>
<organism evidence="2 3">
    <name type="scientific">Deinococcus irradiatisoli</name>
    <dbReference type="NCBI Taxonomy" id="2202254"/>
    <lineage>
        <taxon>Bacteria</taxon>
        <taxon>Thermotogati</taxon>
        <taxon>Deinococcota</taxon>
        <taxon>Deinococci</taxon>
        <taxon>Deinococcales</taxon>
        <taxon>Deinococcaceae</taxon>
        <taxon>Deinococcus</taxon>
    </lineage>
</organism>
<evidence type="ECO:0000313" key="3">
    <source>
        <dbReference type="Proteomes" id="UP000245368"/>
    </source>
</evidence>
<feature type="domain" description="N-acetyltransferase" evidence="1">
    <location>
        <begin position="115"/>
        <end position="248"/>
    </location>
</feature>
<accession>A0A2Z3JM43</accession>
<protein>
    <submittedName>
        <fullName evidence="2">N-acetyltransferase</fullName>
    </submittedName>
</protein>
<dbReference type="PROSITE" id="PS51186">
    <property type="entry name" value="GNAT"/>
    <property type="match status" value="1"/>
</dbReference>
<gene>
    <name evidence="2" type="ORF">DKM44_02890</name>
</gene>
<dbReference type="SUPFAM" id="SSF55729">
    <property type="entry name" value="Acyl-CoA N-acyltransferases (Nat)"/>
    <property type="match status" value="1"/>
</dbReference>
<keyword evidence="3" id="KW-1185">Reference proteome</keyword>
<dbReference type="InterPro" id="IPR016181">
    <property type="entry name" value="Acyl_CoA_acyltransferase"/>
</dbReference>
<dbReference type="KEGG" id="dez:DKM44_02890"/>
<sequence length="248" mass="26078">MPMTRLQRIETANAAVLKRYAAAGGAALDHFGPLDGLYAGPDLPVNVAFGESWQAGAGAALPQVEAFCAAHGFPAGLLLHSHAHPALLSALSERGYRLSYVLHAYVHALSGELPMPRFPAEEVTPATWAEQTPLVFGAGSEAIMKRNAEKPNTRCLGVKRAGSWVGFGAMSLETGEWGRAALLYSAGTLPQARGQGIQTALLAARLRLARDSGANFAAVYASPGSVSERNVVRAGFELVGARLNFVQS</sequence>